<dbReference type="GO" id="GO:0004402">
    <property type="term" value="F:histone acetyltransferase activity"/>
    <property type="evidence" value="ECO:0007669"/>
    <property type="project" value="TreeGrafter"/>
</dbReference>
<keyword evidence="4" id="KW-1185">Reference proteome</keyword>
<dbReference type="AlphaFoldDB" id="A0A8S3ZTI7"/>
<proteinExistence type="predicted"/>
<feature type="region of interest" description="Disordered" evidence="1">
    <location>
        <begin position="164"/>
        <end position="199"/>
    </location>
</feature>
<gene>
    <name evidence="3" type="ORF">CUNI_LOCUS16896</name>
</gene>
<sequence>MESTFSCCAYCWKHEESWEQLLYFKCQRCNKHVHYDCIKSLQPSPLLADTFFREPLCYGMCHVLIDVRTSDGGKEEFVRTSMFWHDVVMLALYNLHKTGQGRCGYFHYKAHIGAFIDQHWNTLFGFPRKKTSEWMGTLAGALSTGCPQYFLSGTHVGQKGHWRLAEIKPPTPHTQKKKPTQRKKTAEAPVELYPDQRRCRQSAESSLAAAVELKEKRSSLQRQVKTKAKKSGQKNVSLKEQSPSNNLFQTFPLELSEELYLSDSQFSIASSDLSLTTDGSYSSSLKSSVREDDMTAHFEKAGHFMMMGNSDDEDDLDIELVVTDKSLDPRPMSPGVDIMLTTDTEQLGFGISGKSPVSRHKNPPVEVKQEATASNEYGCFSEQNIHDELYSYNDDRQGKRTQQGSSEEEEGTEVEEMKREEEDASRSQAATSGTRQYSRPYKRRKPDDTPPPTPPQQLKRISLFEEGELLMKLNNTAARQPLPANLAQFRRKLICNQTNREFGLPVFDLENHMDKLAKLETTTSDMPQQTCLQYKPSRCADTKETRDLDRFMIHDKKKKIESRRYTSFHQRLVGIRDEELTPVVSPYTTRILLPFIWRNLNPSHKPPKMRLLEEITFDYCYIRPEHVYVNVCVFFWPQELSECLQYPDFSCVVMYRKIVIAFAFMVPDRGYNEAYISFIFTHPEWRGAGIATFMLYHLIQTCMGKDVLLHVSVTNPAMLLYQKFGFKCQELILNFYYKYFPLHCKESTHAFLMRLSR</sequence>
<feature type="region of interest" description="Disordered" evidence="1">
    <location>
        <begin position="351"/>
        <end position="374"/>
    </location>
</feature>
<reference evidence="3" key="1">
    <citation type="submission" date="2021-04" db="EMBL/GenBank/DDBJ databases">
        <authorList>
            <consortium name="Molecular Ecology Group"/>
        </authorList>
    </citation>
    <scope>NUCLEOTIDE SEQUENCE</scope>
</reference>
<organism evidence="3 4">
    <name type="scientific">Candidula unifasciata</name>
    <dbReference type="NCBI Taxonomy" id="100452"/>
    <lineage>
        <taxon>Eukaryota</taxon>
        <taxon>Metazoa</taxon>
        <taxon>Spiralia</taxon>
        <taxon>Lophotrochozoa</taxon>
        <taxon>Mollusca</taxon>
        <taxon>Gastropoda</taxon>
        <taxon>Heterobranchia</taxon>
        <taxon>Euthyneura</taxon>
        <taxon>Panpulmonata</taxon>
        <taxon>Eupulmonata</taxon>
        <taxon>Stylommatophora</taxon>
        <taxon>Helicina</taxon>
        <taxon>Helicoidea</taxon>
        <taxon>Geomitridae</taxon>
        <taxon>Candidula</taxon>
    </lineage>
</organism>
<dbReference type="Proteomes" id="UP000678393">
    <property type="component" value="Unassembled WGS sequence"/>
</dbReference>
<dbReference type="Pfam" id="PF00583">
    <property type="entry name" value="Acetyltransf_1"/>
    <property type="match status" value="1"/>
</dbReference>
<dbReference type="EMBL" id="CAJHNH020004591">
    <property type="protein sequence ID" value="CAG5131338.1"/>
    <property type="molecule type" value="Genomic_DNA"/>
</dbReference>
<dbReference type="Gene3D" id="3.40.630.30">
    <property type="match status" value="1"/>
</dbReference>
<accession>A0A8S3ZTI7</accession>
<dbReference type="InterPro" id="IPR000182">
    <property type="entry name" value="GNAT_dom"/>
</dbReference>
<evidence type="ECO:0000259" key="2">
    <source>
        <dbReference type="PROSITE" id="PS51186"/>
    </source>
</evidence>
<feature type="region of interest" description="Disordered" evidence="1">
    <location>
        <begin position="218"/>
        <end position="241"/>
    </location>
</feature>
<comment type="caution">
    <text evidence="3">The sequence shown here is derived from an EMBL/GenBank/DDBJ whole genome shotgun (WGS) entry which is preliminary data.</text>
</comment>
<feature type="region of interest" description="Disordered" evidence="1">
    <location>
        <begin position="394"/>
        <end position="458"/>
    </location>
</feature>
<evidence type="ECO:0000313" key="3">
    <source>
        <dbReference type="EMBL" id="CAG5131338.1"/>
    </source>
</evidence>
<protein>
    <recommendedName>
        <fullName evidence="2">N-acetyltransferase domain-containing protein</fullName>
    </recommendedName>
</protein>
<name>A0A8S3ZTI7_9EUPU</name>
<dbReference type="FunFam" id="3.40.630.30:FF:000013">
    <property type="entry name" value="cysteine-rich protein 2-binding protein-like"/>
    <property type="match status" value="1"/>
</dbReference>
<dbReference type="OrthoDB" id="4080456at2759"/>
<dbReference type="PANTHER" id="PTHR20916:SF26">
    <property type="entry name" value="CYSTEINE-RICH PROTEIN 2-BINDING PROTEIN"/>
    <property type="match status" value="1"/>
</dbReference>
<dbReference type="Gene3D" id="3.90.980.20">
    <property type="match status" value="1"/>
</dbReference>
<feature type="domain" description="N-acetyltransferase" evidence="2">
    <location>
        <begin position="607"/>
        <end position="757"/>
    </location>
</feature>
<feature type="compositionally biased region" description="Basic and acidic residues" evidence="1">
    <location>
        <begin position="415"/>
        <end position="425"/>
    </location>
</feature>
<dbReference type="PANTHER" id="PTHR20916">
    <property type="entry name" value="CYSTEINE AND GLYCINE-RICH PROTEIN 2 BINDING PROTEIN"/>
    <property type="match status" value="1"/>
</dbReference>
<feature type="compositionally biased region" description="Polar residues" evidence="1">
    <location>
        <begin position="426"/>
        <end position="437"/>
    </location>
</feature>
<dbReference type="InterPro" id="IPR016181">
    <property type="entry name" value="Acyl_CoA_acyltransferase"/>
</dbReference>
<feature type="compositionally biased region" description="Basic residues" evidence="1">
    <location>
        <begin position="174"/>
        <end position="183"/>
    </location>
</feature>
<dbReference type="PROSITE" id="PS51186">
    <property type="entry name" value="GNAT"/>
    <property type="match status" value="1"/>
</dbReference>
<evidence type="ECO:0000256" key="1">
    <source>
        <dbReference type="SAM" id="MobiDB-lite"/>
    </source>
</evidence>
<dbReference type="SUPFAM" id="SSF55729">
    <property type="entry name" value="Acyl-CoA N-acyltransferases (Nat)"/>
    <property type="match status" value="1"/>
</dbReference>
<dbReference type="CDD" id="cd04301">
    <property type="entry name" value="NAT_SF"/>
    <property type="match status" value="1"/>
</dbReference>
<evidence type="ECO:0000313" key="4">
    <source>
        <dbReference type="Proteomes" id="UP000678393"/>
    </source>
</evidence>